<keyword evidence="3" id="KW-0597">Phosphoprotein</keyword>
<protein>
    <recommendedName>
        <fullName evidence="18">EF-hand domain-containing protein</fullName>
    </recommendedName>
</protein>
<evidence type="ECO:0000256" key="11">
    <source>
        <dbReference type="ARBA" id="ARBA00023136"/>
    </source>
</evidence>
<evidence type="ECO:0000256" key="1">
    <source>
        <dbReference type="ARBA" id="ARBA00004141"/>
    </source>
</evidence>
<feature type="signal peptide" evidence="17">
    <location>
        <begin position="1"/>
        <end position="33"/>
    </location>
</feature>
<dbReference type="AlphaFoldDB" id="A0A7J6MF66"/>
<dbReference type="PROSITE" id="PS50088">
    <property type="entry name" value="ANK_REPEAT"/>
    <property type="match status" value="3"/>
</dbReference>
<dbReference type="Gene3D" id="1.20.120.350">
    <property type="entry name" value="Voltage-gated potassium channels. Chain C"/>
    <property type="match status" value="1"/>
</dbReference>
<evidence type="ECO:0000256" key="13">
    <source>
        <dbReference type="ARBA" id="ARBA00023303"/>
    </source>
</evidence>
<dbReference type="PROSITE" id="PS50222">
    <property type="entry name" value="EF_HAND_2"/>
    <property type="match status" value="2"/>
</dbReference>
<sequence length="1269" mass="142802">MALSNEARLKGGGIVGVSRLFLLVILLPGEGLCFEGESMLDEDLTESPAEGGGNPAAYTRLAGVKTLEQQDSLQSSSSLAAVRRALEMLSRIEAIDRESLHEVRRGIGSVQQELTLLRYERENGNRINSASSKLERASSLLADAHLLLATQLHSSTGALETPKKQILGTQKKDTVPENKLPICERPWFNAMMGVIIALNAIEIGIQTDAEDPHHLVFETLNIFFVLIYIAELTVRIYYNRAEYFSSAFNIFDCVLVIKTIVETFILSDSALKSLLSLRLVRMIRLIRMVRLLRFFRELWLVFTGVIAMLKTLAWVALLLFSLTWVCAIILRMVLGQSNAWSFANRLTAEPYEYFDTYEYFGTPWAGLLTLFQVTTQDHWMVSIARPVGRTYPVMWLFFLPYLFITAYAILNVMLSSIVNNAIDAAKANEKQLKIQKSRAQAKVMLKLRRIFEEIDVDENGKLDKEELDEAANNPKIISLLAEINMPVNDLNRVFECLDADGDGEVNRDEFLHGCAKLRGEPKARDVNRIPIYIQSLASRIDWYEQKVDALADEVLFILEYKMREAGVDANHFERRQGVTAADRVRGLELEALEALRREALKRSMHRAPKEFGVNLNEVRIDRSHIPFALPIGGENLLRTLPSMKLPPAKTIDRSKEEGQDEQRSVEPCVAHLPTLPPPPKPPPVVSILEVSRQQRIAKFGHFGHLPDSAPRRRPPPPDDDDDNERTCYDALTTGYSDFENSLANRALSLDLLASRTTKGDNQLLARNSEGTHVIKLPIFDTAPPRDDTTGSPTGISLDVADVSALVSLLNAPTSTSTEECEAEREVRLLHHLRRMQRSAVEGICVRFYRLLRSLASQLASHMRGPRSEDIINDPHGPTVEEPQLDAADPYSTNHSTDDSDSGPRRLVASRAKCQRIFDRLYSDAVRQRERRIADAEQKRQEEQRWQAAQCPFSPRILGGDSSLSPVRAATASERLYRDATDRRQRRRRVEQGAFNRNTSGAITPSKSASAISDRLHRDAERRRQKRAELVAKFEASFSPDCSKSRRSFQTLVDRPPPGEKEVFNVGDYENEWGGRDAESREDEEETEADRPDSEEWVDQSRFASPVEQRLDGMSDATLEAYRLLGELQRSESDNAESSEVVAFSYHREEPSPHIPSLTEGCPHCMANRRPSIHDQLGAFGITDLHVAAYEHDTKTVGELLEKCADPNKQDMSLVTPLHAACQQPNSCDVVRTLLRHRADVLERDSIGHTPLHWAAFACETDTVKLLLIV</sequence>
<dbReference type="Gene3D" id="1.25.40.20">
    <property type="entry name" value="Ankyrin repeat-containing domain"/>
    <property type="match status" value="1"/>
</dbReference>
<dbReference type="SUPFAM" id="SSF48403">
    <property type="entry name" value="Ankyrin repeat"/>
    <property type="match status" value="1"/>
</dbReference>
<evidence type="ECO:0000256" key="17">
    <source>
        <dbReference type="SAM" id="SignalP"/>
    </source>
</evidence>
<evidence type="ECO:0000256" key="7">
    <source>
        <dbReference type="ARBA" id="ARBA00022837"/>
    </source>
</evidence>
<feature type="region of interest" description="Disordered" evidence="15">
    <location>
        <begin position="1047"/>
        <end position="1103"/>
    </location>
</feature>
<dbReference type="InterPro" id="IPR027359">
    <property type="entry name" value="Volt_channel_dom_sf"/>
</dbReference>
<organism evidence="19 20">
    <name type="scientific">Perkinsus olseni</name>
    <name type="common">Perkinsus atlanticus</name>
    <dbReference type="NCBI Taxonomy" id="32597"/>
    <lineage>
        <taxon>Eukaryota</taxon>
        <taxon>Sar</taxon>
        <taxon>Alveolata</taxon>
        <taxon>Perkinsozoa</taxon>
        <taxon>Perkinsea</taxon>
        <taxon>Perkinsida</taxon>
        <taxon>Perkinsidae</taxon>
        <taxon>Perkinsus</taxon>
    </lineage>
</organism>
<feature type="transmembrane region" description="Helical" evidence="16">
    <location>
        <begin position="313"/>
        <end position="334"/>
    </location>
</feature>
<dbReference type="GO" id="GO:0005891">
    <property type="term" value="C:voltage-gated calcium channel complex"/>
    <property type="evidence" value="ECO:0007669"/>
    <property type="project" value="TreeGrafter"/>
</dbReference>
<dbReference type="PANTHER" id="PTHR45628:SF7">
    <property type="entry name" value="VOLTAGE-DEPENDENT CALCIUM CHANNEL TYPE A SUBUNIT ALPHA-1"/>
    <property type="match status" value="1"/>
</dbReference>
<evidence type="ECO:0000256" key="12">
    <source>
        <dbReference type="ARBA" id="ARBA00023180"/>
    </source>
</evidence>
<feature type="repeat" description="ANK" evidence="14">
    <location>
        <begin position="1246"/>
        <end position="1269"/>
    </location>
</feature>
<feature type="repeat" description="ANK" evidence="14">
    <location>
        <begin position="1179"/>
        <end position="1211"/>
    </location>
</feature>
<feature type="compositionally biased region" description="Polar residues" evidence="15">
    <location>
        <begin position="994"/>
        <end position="1010"/>
    </location>
</feature>
<dbReference type="EMBL" id="JABAHT010000013">
    <property type="protein sequence ID" value="KAF4670229.1"/>
    <property type="molecule type" value="Genomic_DNA"/>
</dbReference>
<feature type="region of interest" description="Disordered" evidence="15">
    <location>
        <begin position="863"/>
        <end position="906"/>
    </location>
</feature>
<dbReference type="Pfam" id="PF13499">
    <property type="entry name" value="EF-hand_7"/>
    <property type="match status" value="1"/>
</dbReference>
<dbReference type="OrthoDB" id="431647at2759"/>
<dbReference type="Proteomes" id="UP000570595">
    <property type="component" value="Unassembled WGS sequence"/>
</dbReference>
<feature type="transmembrane region" description="Helical" evidence="16">
    <location>
        <begin position="393"/>
        <end position="414"/>
    </location>
</feature>
<evidence type="ECO:0000256" key="16">
    <source>
        <dbReference type="SAM" id="Phobius"/>
    </source>
</evidence>
<comment type="caution">
    <text evidence="19">The sequence shown here is derived from an EMBL/GenBank/DDBJ whole genome shotgun (WGS) entry which is preliminary data.</text>
</comment>
<feature type="chain" id="PRO_5029491213" description="EF-hand domain-containing protein" evidence="17">
    <location>
        <begin position="34"/>
        <end position="1269"/>
    </location>
</feature>
<dbReference type="Gene3D" id="1.10.238.10">
    <property type="entry name" value="EF-hand"/>
    <property type="match status" value="1"/>
</dbReference>
<dbReference type="SMART" id="SM00054">
    <property type="entry name" value="EFh"/>
    <property type="match status" value="2"/>
</dbReference>
<keyword evidence="2" id="KW-0813">Transport</keyword>
<dbReference type="GO" id="GO:0008331">
    <property type="term" value="F:high voltage-gated calcium channel activity"/>
    <property type="evidence" value="ECO:0007669"/>
    <property type="project" value="TreeGrafter"/>
</dbReference>
<dbReference type="InterPro" id="IPR002048">
    <property type="entry name" value="EF_hand_dom"/>
</dbReference>
<evidence type="ECO:0000256" key="5">
    <source>
        <dbReference type="ARBA" id="ARBA00022673"/>
    </source>
</evidence>
<evidence type="ECO:0000256" key="3">
    <source>
        <dbReference type="ARBA" id="ARBA00022553"/>
    </source>
</evidence>
<keyword evidence="5" id="KW-0107">Calcium channel</keyword>
<dbReference type="PROSITE" id="PS00018">
    <property type="entry name" value="EF_HAND_1"/>
    <property type="match status" value="2"/>
</dbReference>
<dbReference type="GO" id="GO:0098703">
    <property type="term" value="P:calcium ion import across plasma membrane"/>
    <property type="evidence" value="ECO:0007669"/>
    <property type="project" value="TreeGrafter"/>
</dbReference>
<comment type="subcellular location">
    <subcellularLocation>
        <location evidence="1">Membrane</location>
        <topology evidence="1">Multi-pass membrane protein</topology>
    </subcellularLocation>
</comment>
<keyword evidence="9 16" id="KW-1133">Transmembrane helix</keyword>
<dbReference type="InterPro" id="IPR036770">
    <property type="entry name" value="Ankyrin_rpt-contain_sf"/>
</dbReference>
<feature type="region of interest" description="Disordered" evidence="15">
    <location>
        <begin position="700"/>
        <end position="725"/>
    </location>
</feature>
<evidence type="ECO:0000256" key="6">
    <source>
        <dbReference type="ARBA" id="ARBA00022692"/>
    </source>
</evidence>
<dbReference type="Gene3D" id="1.10.287.70">
    <property type="match status" value="1"/>
</dbReference>
<evidence type="ECO:0000313" key="19">
    <source>
        <dbReference type="EMBL" id="KAF4670229.1"/>
    </source>
</evidence>
<keyword evidence="6 16" id="KW-0812">Transmembrane</keyword>
<dbReference type="CDD" id="cd00051">
    <property type="entry name" value="EFh"/>
    <property type="match status" value="1"/>
</dbReference>
<keyword evidence="14" id="KW-0040">ANK repeat</keyword>
<evidence type="ECO:0000256" key="15">
    <source>
        <dbReference type="SAM" id="MobiDB-lite"/>
    </source>
</evidence>
<evidence type="ECO:0000256" key="9">
    <source>
        <dbReference type="ARBA" id="ARBA00022989"/>
    </source>
</evidence>
<keyword evidence="13" id="KW-0407">Ion channel</keyword>
<evidence type="ECO:0000313" key="20">
    <source>
        <dbReference type="Proteomes" id="UP000570595"/>
    </source>
</evidence>
<keyword evidence="12" id="KW-0325">Glycoprotein</keyword>
<feature type="transmembrane region" description="Helical" evidence="16">
    <location>
        <begin position="187"/>
        <end position="205"/>
    </location>
</feature>
<evidence type="ECO:0000256" key="8">
    <source>
        <dbReference type="ARBA" id="ARBA00022882"/>
    </source>
</evidence>
<gene>
    <name evidence="19" type="ORF">FOZ61_001247</name>
</gene>
<dbReference type="InterPro" id="IPR005821">
    <property type="entry name" value="Ion_trans_dom"/>
</dbReference>
<dbReference type="InterPro" id="IPR011992">
    <property type="entry name" value="EF-hand-dom_pair"/>
</dbReference>
<dbReference type="SUPFAM" id="SSF81324">
    <property type="entry name" value="Voltage-gated potassium channels"/>
    <property type="match status" value="1"/>
</dbReference>
<evidence type="ECO:0000259" key="18">
    <source>
        <dbReference type="PROSITE" id="PS50222"/>
    </source>
</evidence>
<dbReference type="Pfam" id="PF00520">
    <property type="entry name" value="Ion_trans"/>
    <property type="match status" value="1"/>
</dbReference>
<keyword evidence="8" id="KW-0851">Voltage-gated channel</keyword>
<feature type="transmembrane region" description="Helical" evidence="16">
    <location>
        <begin position="288"/>
        <end position="307"/>
    </location>
</feature>
<feature type="region of interest" description="Disordered" evidence="15">
    <location>
        <begin position="978"/>
        <end position="1013"/>
    </location>
</feature>
<keyword evidence="4" id="KW-0109">Calcium transport</keyword>
<name>A0A7J6MF66_PEROL</name>
<keyword evidence="7" id="KW-0106">Calcium</keyword>
<dbReference type="PANTHER" id="PTHR45628">
    <property type="entry name" value="VOLTAGE-DEPENDENT CALCIUM CHANNEL TYPE A SUBUNIT ALPHA-1"/>
    <property type="match status" value="1"/>
</dbReference>
<dbReference type="GO" id="GO:0005509">
    <property type="term" value="F:calcium ion binding"/>
    <property type="evidence" value="ECO:0007669"/>
    <property type="project" value="InterPro"/>
</dbReference>
<reference evidence="19 20" key="1">
    <citation type="submission" date="2020-04" db="EMBL/GenBank/DDBJ databases">
        <title>Perkinsus olseni comparative genomics.</title>
        <authorList>
            <person name="Bogema D.R."/>
        </authorList>
    </citation>
    <scope>NUCLEOTIDE SEQUENCE [LARGE SCALE GENOMIC DNA]</scope>
    <source>
        <strain evidence="19">ATCC PRA-179</strain>
    </source>
</reference>
<dbReference type="SMART" id="SM00248">
    <property type="entry name" value="ANK"/>
    <property type="match status" value="2"/>
</dbReference>
<accession>A0A7J6MF66</accession>
<dbReference type="InterPro" id="IPR018247">
    <property type="entry name" value="EF_Hand_1_Ca_BS"/>
</dbReference>
<dbReference type="Pfam" id="PF12796">
    <property type="entry name" value="Ank_2"/>
    <property type="match status" value="1"/>
</dbReference>
<proteinExistence type="predicted"/>
<keyword evidence="11 16" id="KW-0472">Membrane</keyword>
<evidence type="ECO:0000256" key="14">
    <source>
        <dbReference type="PROSITE-ProRule" id="PRU00023"/>
    </source>
</evidence>
<dbReference type="InterPro" id="IPR002110">
    <property type="entry name" value="Ankyrin_rpt"/>
</dbReference>
<dbReference type="InterPro" id="IPR050599">
    <property type="entry name" value="VDCC_alpha-1_subunit"/>
</dbReference>
<feature type="repeat" description="ANK" evidence="14">
    <location>
        <begin position="1212"/>
        <end position="1245"/>
    </location>
</feature>
<keyword evidence="17" id="KW-0732">Signal</keyword>
<evidence type="ECO:0000256" key="10">
    <source>
        <dbReference type="ARBA" id="ARBA00023065"/>
    </source>
</evidence>
<feature type="transmembrane region" description="Helical" evidence="16">
    <location>
        <begin position="217"/>
        <end position="238"/>
    </location>
</feature>
<evidence type="ECO:0000256" key="4">
    <source>
        <dbReference type="ARBA" id="ARBA00022568"/>
    </source>
</evidence>
<feature type="domain" description="EF-hand" evidence="18">
    <location>
        <begin position="485"/>
        <end position="520"/>
    </location>
</feature>
<keyword evidence="10" id="KW-0406">Ion transport</keyword>
<dbReference type="PROSITE" id="PS50297">
    <property type="entry name" value="ANK_REP_REGION"/>
    <property type="match status" value="1"/>
</dbReference>
<feature type="domain" description="EF-hand" evidence="18">
    <location>
        <begin position="442"/>
        <end position="477"/>
    </location>
</feature>
<evidence type="ECO:0000256" key="2">
    <source>
        <dbReference type="ARBA" id="ARBA00022448"/>
    </source>
</evidence>
<dbReference type="SUPFAM" id="SSF47473">
    <property type="entry name" value="EF-hand"/>
    <property type="match status" value="1"/>
</dbReference>